<evidence type="ECO:0000256" key="1">
    <source>
        <dbReference type="SAM" id="Phobius"/>
    </source>
</evidence>
<organism evidence="2 3">
    <name type="scientific">Lotharella oceanica</name>
    <dbReference type="NCBI Taxonomy" id="641309"/>
    <lineage>
        <taxon>Eukaryota</taxon>
        <taxon>Sar</taxon>
        <taxon>Rhizaria</taxon>
        <taxon>Cercozoa</taxon>
        <taxon>Chlorarachniophyceae</taxon>
        <taxon>Lotharella</taxon>
    </lineage>
</organism>
<keyword evidence="2" id="KW-0542">Nucleomorph</keyword>
<gene>
    <name evidence="2" type="ORF">M951_chr1174</name>
</gene>
<protein>
    <submittedName>
        <fullName evidence="2">Uncharacterized protein</fullName>
    </submittedName>
</protein>
<proteinExistence type="predicted"/>
<dbReference type="Proteomes" id="UP000243670">
    <property type="component" value="Nucleomorph 1"/>
</dbReference>
<keyword evidence="1" id="KW-0472">Membrane</keyword>
<sequence>MIITLLIYFYLFVINKKKQNIAMAYFIKLYFLEKNNIINLKIVFRKFNINSYYFNTLLKHRQSHILCIIKKKKSKNIFKNIIFRFDFLNVSYSILYLLFVFLKSKKKKIFNNFIFLYYRLFIIKLKIKNLSVLNHFSLIKLKI</sequence>
<name>A0A060DFQ5_9EUKA</name>
<reference evidence="2 3" key="1">
    <citation type="journal article" date="2014" name="BMC Genomics">
        <title>Nucleomorph and plastid genome sequences of the chlorarachniophyte Lotharella oceanica: convergent reductive evolution and frequent recombination in nucleomorph-bearing algae.</title>
        <authorList>
            <person name="Tanifuji G."/>
            <person name="Onodera N.T."/>
            <person name="Brown M.W."/>
            <person name="Curtis B.A."/>
            <person name="Roger A.J."/>
            <person name="Ka-Shu Wong G."/>
            <person name="Melkonian M."/>
            <person name="Archibald J.M."/>
        </authorList>
    </citation>
    <scope>NUCLEOTIDE SEQUENCE [LARGE SCALE GENOMIC DNA]</scope>
    <source>
        <strain evidence="2 3">CCMP622</strain>
    </source>
</reference>
<keyword evidence="1" id="KW-1133">Transmembrane helix</keyword>
<dbReference type="AlphaFoldDB" id="A0A060DFQ5"/>
<evidence type="ECO:0000313" key="3">
    <source>
        <dbReference type="Proteomes" id="UP000243670"/>
    </source>
</evidence>
<dbReference type="EMBL" id="CP006627">
    <property type="protein sequence ID" value="AIB09653.1"/>
    <property type="molecule type" value="Genomic_DNA"/>
</dbReference>
<accession>A0A060DFQ5</accession>
<feature type="transmembrane region" description="Helical" evidence="1">
    <location>
        <begin position="81"/>
        <end position="103"/>
    </location>
</feature>
<keyword evidence="1" id="KW-0812">Transmembrane</keyword>
<geneLocation type="nucleomorph" evidence="2"/>
<evidence type="ECO:0000313" key="2">
    <source>
        <dbReference type="EMBL" id="AIB09653.1"/>
    </source>
</evidence>